<evidence type="ECO:0000256" key="3">
    <source>
        <dbReference type="ARBA" id="ARBA00022448"/>
    </source>
</evidence>
<comment type="caution">
    <text evidence="11">The sequence shown here is derived from an EMBL/GenBank/DDBJ whole genome shotgun (WGS) entry which is preliminary data.</text>
</comment>
<dbReference type="RefSeq" id="WP_386073761.1">
    <property type="nucleotide sequence ID" value="NZ_JBHTJT010000008.1"/>
</dbReference>
<keyword evidence="3" id="KW-0813">Transport</keyword>
<dbReference type="PANTHER" id="PTHR38762:SF1">
    <property type="entry name" value="CRYPTIC OUTER MEMBRANE PORIN BGLH-RELATED"/>
    <property type="match status" value="1"/>
</dbReference>
<dbReference type="Pfam" id="PF02264">
    <property type="entry name" value="LamB"/>
    <property type="match status" value="1"/>
</dbReference>
<keyword evidence="12" id="KW-1185">Reference proteome</keyword>
<evidence type="ECO:0000313" key="11">
    <source>
        <dbReference type="EMBL" id="MFD0979423.1"/>
    </source>
</evidence>
<dbReference type="PANTHER" id="PTHR38762">
    <property type="entry name" value="CRYPTIC OUTER MEMBRANE PORIN BGLH-RELATED"/>
    <property type="match status" value="1"/>
</dbReference>
<gene>
    <name evidence="11" type="ORF">ACFQ2S_07110</name>
</gene>
<protein>
    <submittedName>
        <fullName evidence="11">Carbohydrate porin</fullName>
    </submittedName>
</protein>
<dbReference type="InterPro" id="IPR036998">
    <property type="entry name" value="Porin_LamB_sf"/>
</dbReference>
<reference evidence="12" key="1">
    <citation type="journal article" date="2019" name="Int. J. Syst. Evol. Microbiol.">
        <title>The Global Catalogue of Microorganisms (GCM) 10K type strain sequencing project: providing services to taxonomists for standard genome sequencing and annotation.</title>
        <authorList>
            <consortium name="The Broad Institute Genomics Platform"/>
            <consortium name="The Broad Institute Genome Sequencing Center for Infectious Disease"/>
            <person name="Wu L."/>
            <person name="Ma J."/>
        </authorList>
    </citation>
    <scope>NUCLEOTIDE SEQUENCE [LARGE SCALE GENOMIC DNA]</scope>
    <source>
        <strain evidence="12">CCUG 60524</strain>
    </source>
</reference>
<evidence type="ECO:0000256" key="10">
    <source>
        <dbReference type="SAM" id="SignalP"/>
    </source>
</evidence>
<evidence type="ECO:0000313" key="12">
    <source>
        <dbReference type="Proteomes" id="UP001597108"/>
    </source>
</evidence>
<dbReference type="EMBL" id="JBHTJT010000008">
    <property type="protein sequence ID" value="MFD0979423.1"/>
    <property type="molecule type" value="Genomic_DNA"/>
</dbReference>
<keyword evidence="7" id="KW-0626">Porin</keyword>
<keyword evidence="5" id="KW-0812">Transmembrane</keyword>
<evidence type="ECO:0000256" key="5">
    <source>
        <dbReference type="ARBA" id="ARBA00022692"/>
    </source>
</evidence>
<comment type="similarity">
    <text evidence="2">Belongs to the porin LamB (TC 1.B.3) family.</text>
</comment>
<organism evidence="11 12">
    <name type="scientific">Tropicimonas aquimaris</name>
    <dbReference type="NCBI Taxonomy" id="914152"/>
    <lineage>
        <taxon>Bacteria</taxon>
        <taxon>Pseudomonadati</taxon>
        <taxon>Pseudomonadota</taxon>
        <taxon>Alphaproteobacteria</taxon>
        <taxon>Rhodobacterales</taxon>
        <taxon>Roseobacteraceae</taxon>
        <taxon>Tropicimonas</taxon>
    </lineage>
</organism>
<feature type="chain" id="PRO_5047108448" evidence="10">
    <location>
        <begin position="22"/>
        <end position="425"/>
    </location>
</feature>
<dbReference type="SUPFAM" id="SSF56935">
    <property type="entry name" value="Porins"/>
    <property type="match status" value="1"/>
</dbReference>
<accession>A0ABW3INV7</accession>
<evidence type="ECO:0000256" key="2">
    <source>
        <dbReference type="ARBA" id="ARBA00007055"/>
    </source>
</evidence>
<keyword evidence="9" id="KW-0998">Cell outer membrane</keyword>
<keyword evidence="10" id="KW-0732">Signal</keyword>
<keyword evidence="8" id="KW-0472">Membrane</keyword>
<evidence type="ECO:0000256" key="1">
    <source>
        <dbReference type="ARBA" id="ARBA00004571"/>
    </source>
</evidence>
<evidence type="ECO:0000256" key="7">
    <source>
        <dbReference type="ARBA" id="ARBA00023114"/>
    </source>
</evidence>
<evidence type="ECO:0000256" key="6">
    <source>
        <dbReference type="ARBA" id="ARBA00023065"/>
    </source>
</evidence>
<evidence type="ECO:0000256" key="9">
    <source>
        <dbReference type="ARBA" id="ARBA00023237"/>
    </source>
</evidence>
<dbReference type="InterPro" id="IPR003192">
    <property type="entry name" value="Porin_LamB"/>
</dbReference>
<feature type="signal peptide" evidence="10">
    <location>
        <begin position="1"/>
        <end position="21"/>
    </location>
</feature>
<keyword evidence="6" id="KW-0406">Ion transport</keyword>
<comment type="subcellular location">
    <subcellularLocation>
        <location evidence="1">Cell outer membrane</location>
        <topology evidence="1">Multi-pass membrane protein</topology>
    </subcellularLocation>
</comment>
<keyword evidence="4" id="KW-1134">Transmembrane beta strand</keyword>
<name>A0ABW3INV7_9RHOB</name>
<evidence type="ECO:0000256" key="8">
    <source>
        <dbReference type="ARBA" id="ARBA00023136"/>
    </source>
</evidence>
<dbReference type="Gene3D" id="2.40.170.10">
    <property type="entry name" value="Porin, LamB type"/>
    <property type="match status" value="1"/>
</dbReference>
<evidence type="ECO:0000256" key="4">
    <source>
        <dbReference type="ARBA" id="ARBA00022452"/>
    </source>
</evidence>
<sequence>MTDVKSLALACITGVVLCAVAGPLRAQHVAPEADLQTGDTAGPGAPEPNPLGIFSHGYVRVGVGSTDDDPMLAFQLDGAESKYRLGNESDFYGEASLGIRTPMAGGSDFVAEIMLNGWADSNFLVWGDDPNEDGGVAQAYAGIERLGSGAAAEAFLWAGRRYYRRRDVHMTDFYYENYSNDGIGLENLDFGGFHLSSALFYYDDDDLDYEAGTLDLRIHDIALGGAWLGEIGLSYTGTDGQDAPSDNDGYAIRLHAANLELPWGEWQNALMYGRGSGIGFNSSGNPGVSSDDDRWRFVTQALFATTEEFQTQATGVWQRTRIGDDTETWWSVGARPQYNITDNFGLAVEFGYDVVVPEDGDSATLGKVTFAPFYSFGKTGFFARPQLRAFVTYAKWSDPGVITQQAALGNATDGTTFGIQYENWW</sequence>
<proteinExistence type="inferred from homology"/>
<dbReference type="InterPro" id="IPR050286">
    <property type="entry name" value="G_neg_Bact_CarbUptk_Porin"/>
</dbReference>
<dbReference type="Proteomes" id="UP001597108">
    <property type="component" value="Unassembled WGS sequence"/>
</dbReference>